<dbReference type="InterPro" id="IPR051572">
    <property type="entry name" value="VTC_Complex_Subunit"/>
</dbReference>
<dbReference type="Proteomes" id="UP000673691">
    <property type="component" value="Unassembled WGS sequence"/>
</dbReference>
<sequence length="731" mass="81599">LGISERTAAYRSASPAVSAGRCFSAFVSGSRLRREPPAVCLPRPPEMKFGTQLRNNLNPDWKFHYVDYSRLKKLLKRRTSGGVRVNAAAVASSGTIISLGGTRVWNFQAVKVGEIGRRVQRCDSIVEDLIEQGDESPVEWEEVEREINLIIGEVNELAKYTRLNYSAFVKIVKKHDKHTHIPLKETFMAKLNEKPFYKENYDSIVLQLSRLYDVVRNMGRPAVSGAMRGEGGAQNFVRRTTKYWVHPDNIMEVKCVILKYLPVLIYNGKGGDAADPAITSVYLDNDQFALYMGRLEKSEKAQAIRLRWYGPATNEEIFVERKTHHEDWTGESSVKERFPLKDKNVDAFLSGEYTVEKAVQKFRERGIKTEKDVSAFERLASEVQRTVLEKKLKPTMRSFYNRIAFQLPGDARLSLIREDNYDGVSRSGTHWRRRDIGTEFPFSQLPDNDICRFPYAILEVKLQTQQGAEPPRWVQDLTTSHLVEEPPTHDFRISRHSLQWAFRDERDVSSKSSSNHGSEEDSIEANDGNSKVPEVRLDMRAIGSETTPLLADSTAANGVSYSGGSGAPRARGRKSAAARALRGLFGRRPSHPGPPASSVGGPAEGGGGSRPSAGGAAKRIAIPTRVEPKVFFANERTFLQWLHFAVLLGSLAVGLVNFGDTAGRTAGVLFTFISIGIMFYALGVYQWRAEKIRRRDKGVYDDLVGPVVLAATLFCAVTVNIIFKFTALGSL</sequence>
<dbReference type="GO" id="GO:0033254">
    <property type="term" value="C:vacuolar transporter chaperone complex"/>
    <property type="evidence" value="ECO:0007669"/>
    <property type="project" value="TreeGrafter"/>
</dbReference>
<evidence type="ECO:0000259" key="8">
    <source>
        <dbReference type="PROSITE" id="PS51382"/>
    </source>
</evidence>
<feature type="transmembrane region" description="Helical" evidence="7">
    <location>
        <begin position="703"/>
        <end position="723"/>
    </location>
</feature>
<dbReference type="AlphaFoldDB" id="A0A8H8DG85"/>
<evidence type="ECO:0000256" key="5">
    <source>
        <dbReference type="ARBA" id="ARBA00023136"/>
    </source>
</evidence>
<gene>
    <name evidence="9" type="ORF">BJ554DRAFT_3012</name>
</gene>
<evidence type="ECO:0000313" key="9">
    <source>
        <dbReference type="EMBL" id="KAG5457071.1"/>
    </source>
</evidence>
<keyword evidence="5 7" id="KW-0472">Membrane</keyword>
<evidence type="ECO:0000256" key="7">
    <source>
        <dbReference type="SAM" id="Phobius"/>
    </source>
</evidence>
<dbReference type="InterPro" id="IPR004331">
    <property type="entry name" value="SPX_dom"/>
</dbReference>
<feature type="transmembrane region" description="Helical" evidence="7">
    <location>
        <begin position="638"/>
        <end position="658"/>
    </location>
</feature>
<comment type="caution">
    <text evidence="9">The sequence shown here is derived from an EMBL/GenBank/DDBJ whole genome shotgun (WGS) entry which is preliminary data.</text>
</comment>
<feature type="domain" description="SPX" evidence="8">
    <location>
        <begin position="47"/>
        <end position="189"/>
    </location>
</feature>
<accession>A0A8H8DG85</accession>
<feature type="transmembrane region" description="Helical" evidence="7">
    <location>
        <begin position="665"/>
        <end position="683"/>
    </location>
</feature>
<keyword evidence="4 7" id="KW-1133">Transmembrane helix</keyword>
<evidence type="ECO:0000256" key="1">
    <source>
        <dbReference type="ARBA" id="ARBA00004128"/>
    </source>
</evidence>
<proteinExistence type="predicted"/>
<dbReference type="PANTHER" id="PTHR46140">
    <property type="entry name" value="VACUOLAR TRANSPORTER CHAPERONE 1-RELATED"/>
    <property type="match status" value="1"/>
</dbReference>
<dbReference type="Gene3D" id="3.20.100.30">
    <property type="entry name" value="VTC, catalytic tunnel domain"/>
    <property type="match status" value="1"/>
</dbReference>
<reference evidence="9 10" key="1">
    <citation type="journal article" name="Sci. Rep.">
        <title>Genome-scale phylogenetic analyses confirm Olpidium as the closest living zoosporic fungus to the non-flagellated, terrestrial fungi.</title>
        <authorList>
            <person name="Chang Y."/>
            <person name="Rochon D."/>
            <person name="Sekimoto S."/>
            <person name="Wang Y."/>
            <person name="Chovatia M."/>
            <person name="Sandor L."/>
            <person name="Salamov A."/>
            <person name="Grigoriev I.V."/>
            <person name="Stajich J.E."/>
            <person name="Spatafora J.W."/>
        </authorList>
    </citation>
    <scope>NUCLEOTIDE SEQUENCE [LARGE SCALE GENOMIC DNA]</scope>
    <source>
        <strain evidence="9">S191</strain>
    </source>
</reference>
<evidence type="ECO:0000313" key="10">
    <source>
        <dbReference type="Proteomes" id="UP000673691"/>
    </source>
</evidence>
<feature type="non-terminal residue" evidence="9">
    <location>
        <position position="1"/>
    </location>
</feature>
<comment type="subcellular location">
    <subcellularLocation>
        <location evidence="1">Vacuole membrane</location>
        <topology evidence="1">Multi-pass membrane protein</topology>
    </subcellularLocation>
</comment>
<dbReference type="InterPro" id="IPR018966">
    <property type="entry name" value="VTC_domain"/>
</dbReference>
<dbReference type="GO" id="GO:0000329">
    <property type="term" value="C:fungal-type vacuole membrane"/>
    <property type="evidence" value="ECO:0007669"/>
    <property type="project" value="TreeGrafter"/>
</dbReference>
<evidence type="ECO:0000256" key="6">
    <source>
        <dbReference type="SAM" id="MobiDB-lite"/>
    </source>
</evidence>
<dbReference type="EMBL" id="JAEFCI010010681">
    <property type="protein sequence ID" value="KAG5457071.1"/>
    <property type="molecule type" value="Genomic_DNA"/>
</dbReference>
<evidence type="ECO:0000256" key="3">
    <source>
        <dbReference type="ARBA" id="ARBA00022692"/>
    </source>
</evidence>
<feature type="region of interest" description="Disordered" evidence="6">
    <location>
        <begin position="505"/>
        <end position="533"/>
    </location>
</feature>
<dbReference type="CDD" id="cd14480">
    <property type="entry name" value="SPX_VTC2_like"/>
    <property type="match status" value="1"/>
</dbReference>
<dbReference type="InterPro" id="IPR042267">
    <property type="entry name" value="VTC_sf"/>
</dbReference>
<dbReference type="PANTHER" id="PTHR46140:SF1">
    <property type="entry name" value="VACUOLAR TRANSPORTER CHAPERONE COMPLEX SUBUNIT 4-RELATED"/>
    <property type="match status" value="1"/>
</dbReference>
<dbReference type="GO" id="GO:0006799">
    <property type="term" value="P:polyphosphate biosynthetic process"/>
    <property type="evidence" value="ECO:0007669"/>
    <property type="project" value="UniProtKB-ARBA"/>
</dbReference>
<organism evidence="9 10">
    <name type="scientific">Olpidium bornovanus</name>
    <dbReference type="NCBI Taxonomy" id="278681"/>
    <lineage>
        <taxon>Eukaryota</taxon>
        <taxon>Fungi</taxon>
        <taxon>Fungi incertae sedis</taxon>
        <taxon>Olpidiomycota</taxon>
        <taxon>Olpidiomycotina</taxon>
        <taxon>Olpidiomycetes</taxon>
        <taxon>Olpidiales</taxon>
        <taxon>Olpidiaceae</taxon>
        <taxon>Olpidium</taxon>
    </lineage>
</organism>
<dbReference type="CDD" id="cd07751">
    <property type="entry name" value="PolyPPase_VTC4_like"/>
    <property type="match status" value="1"/>
</dbReference>
<evidence type="ECO:0000256" key="2">
    <source>
        <dbReference type="ARBA" id="ARBA00022554"/>
    </source>
</evidence>
<name>A0A8H8DG85_9FUNG</name>
<dbReference type="Pfam" id="PF02656">
    <property type="entry name" value="DUF202"/>
    <property type="match status" value="1"/>
</dbReference>
<dbReference type="Pfam" id="PF03105">
    <property type="entry name" value="SPX"/>
    <property type="match status" value="2"/>
</dbReference>
<dbReference type="Pfam" id="PF09359">
    <property type="entry name" value="VTC"/>
    <property type="match status" value="1"/>
</dbReference>
<dbReference type="PROSITE" id="PS51382">
    <property type="entry name" value="SPX"/>
    <property type="match status" value="1"/>
</dbReference>
<evidence type="ECO:0000256" key="4">
    <source>
        <dbReference type="ARBA" id="ARBA00022989"/>
    </source>
</evidence>
<keyword evidence="2" id="KW-0926">Vacuole</keyword>
<dbReference type="InterPro" id="IPR003807">
    <property type="entry name" value="DUF202"/>
</dbReference>
<dbReference type="OrthoDB" id="6493944at2759"/>
<protein>
    <submittedName>
        <fullName evidence="9">VTC domain-containing protein</fullName>
    </submittedName>
</protein>
<keyword evidence="10" id="KW-1185">Reference proteome</keyword>
<feature type="region of interest" description="Disordered" evidence="6">
    <location>
        <begin position="585"/>
        <end position="616"/>
    </location>
</feature>
<keyword evidence="3 7" id="KW-0812">Transmembrane</keyword>